<protein>
    <submittedName>
        <fullName evidence="3">Spore coat protein</fullName>
    </submittedName>
</protein>
<accession>A0A559KB72</accession>
<evidence type="ECO:0000256" key="2">
    <source>
        <dbReference type="SAM" id="MobiDB-lite"/>
    </source>
</evidence>
<keyword evidence="3" id="KW-0167">Capsid protein</keyword>
<keyword evidence="3" id="KW-0946">Virion</keyword>
<dbReference type="InterPro" id="IPR012851">
    <property type="entry name" value="Spore_coat_CotF-like"/>
</dbReference>
<dbReference type="AlphaFoldDB" id="A0A559KB72"/>
<name>A0A559KB72_9BACL</name>
<keyword evidence="1" id="KW-0175">Coiled coil</keyword>
<reference evidence="3 4" key="1">
    <citation type="submission" date="2019-07" db="EMBL/GenBank/DDBJ databases">
        <authorList>
            <person name="Kim J."/>
        </authorList>
    </citation>
    <scope>NUCLEOTIDE SEQUENCE [LARGE SCALE GENOMIC DNA]</scope>
    <source>
        <strain evidence="3 4">JC52</strain>
    </source>
</reference>
<dbReference type="RefSeq" id="WP_144847790.1">
    <property type="nucleotide sequence ID" value="NZ_VNJI01000015.1"/>
</dbReference>
<feature type="coiled-coil region" evidence="1">
    <location>
        <begin position="86"/>
        <end position="116"/>
    </location>
</feature>
<feature type="region of interest" description="Disordered" evidence="2">
    <location>
        <begin position="219"/>
        <end position="261"/>
    </location>
</feature>
<evidence type="ECO:0000313" key="4">
    <source>
        <dbReference type="Proteomes" id="UP000317036"/>
    </source>
</evidence>
<evidence type="ECO:0000256" key="1">
    <source>
        <dbReference type="SAM" id="Coils"/>
    </source>
</evidence>
<keyword evidence="4" id="KW-1185">Reference proteome</keyword>
<organism evidence="3 4">
    <name type="scientific">Paenibacillus cremeus</name>
    <dbReference type="NCBI Taxonomy" id="2163881"/>
    <lineage>
        <taxon>Bacteria</taxon>
        <taxon>Bacillati</taxon>
        <taxon>Bacillota</taxon>
        <taxon>Bacilli</taxon>
        <taxon>Bacillales</taxon>
        <taxon>Paenibacillaceae</taxon>
        <taxon>Paenibacillus</taxon>
    </lineage>
</organism>
<dbReference type="OrthoDB" id="2382401at2"/>
<dbReference type="Proteomes" id="UP000317036">
    <property type="component" value="Unassembled WGS sequence"/>
</dbReference>
<dbReference type="EMBL" id="VNJI01000015">
    <property type="protein sequence ID" value="TVY09375.1"/>
    <property type="molecule type" value="Genomic_DNA"/>
</dbReference>
<feature type="region of interest" description="Disordered" evidence="2">
    <location>
        <begin position="188"/>
        <end position="207"/>
    </location>
</feature>
<sequence length="261" mass="28745">MYQSSYYQPQQSGQSQQHYHLQEQDAGNLVLNELKRVAREYTTAALEATHPAIRQTFATVTQHTLQDQAELFNVLSQMQGYGQIKMATQQEVQQELQQQLRKAEQLQNLVQQAVQGANASSYAYQAQQQQPSYGQNASYQQPAHTYQQPSQGYQTSYVASASGYGQIGSPSYGPSTSITQAFGLNDADNSTVSQEEGTLKSSVSGTDNQDYFSAQQAQDYTSNQYSSSAASHETYGSHTPASTSGRSQSQSHQYGSNYSMT</sequence>
<gene>
    <name evidence="3" type="ORF">FPZ49_14450</name>
</gene>
<proteinExistence type="predicted"/>
<dbReference type="Pfam" id="PF07875">
    <property type="entry name" value="Coat_F"/>
    <property type="match status" value="1"/>
</dbReference>
<evidence type="ECO:0000313" key="3">
    <source>
        <dbReference type="EMBL" id="TVY09375.1"/>
    </source>
</evidence>
<comment type="caution">
    <text evidence="3">The sequence shown here is derived from an EMBL/GenBank/DDBJ whole genome shotgun (WGS) entry which is preliminary data.</text>
</comment>